<dbReference type="Proteomes" id="UP001629246">
    <property type="component" value="Unassembled WGS sequence"/>
</dbReference>
<keyword evidence="4 9" id="KW-0067">ATP-binding</keyword>
<dbReference type="PROSITE" id="PS00211">
    <property type="entry name" value="ABC_TRANSPORTER_1"/>
    <property type="match status" value="1"/>
</dbReference>
<evidence type="ECO:0000256" key="3">
    <source>
        <dbReference type="ARBA" id="ARBA00022741"/>
    </source>
</evidence>
<gene>
    <name evidence="9" type="primary">phnC</name>
    <name evidence="9" type="ORF">PQR62_01975</name>
</gene>
<feature type="domain" description="ABC transporter" evidence="8">
    <location>
        <begin position="2"/>
        <end position="249"/>
    </location>
</feature>
<sequence length="282" mass="30352">MIRIRALTKQYGSNAVLRGVDLDVAAGEFLVVLGPSGAGKSTLLRCINGLVSPSSGELVAAGFDAGAATRSRSGRQLRQLRQQVAMIFQHHNVVPRLSVLKNVLTGRLGQVSTLSSLLQLFSRQDVALAMDCLRRVGLEHKAAERTDALSGGQRQRVGIARALAQRPQVILADEPVASLDPKTSRLVLQYLRDACRELGITVVCNLHQVDYAREFGDRIVGLAGGKLVFDGRGDELRESHLNLIYGGADQNNQSNEHAPSNHHAPSPETTRASELSIQGALS</sequence>
<dbReference type="InterPro" id="IPR003439">
    <property type="entry name" value="ABC_transporter-like_ATP-bd"/>
</dbReference>
<evidence type="ECO:0000256" key="1">
    <source>
        <dbReference type="ARBA" id="ARBA00022448"/>
    </source>
</evidence>
<feature type="compositionally biased region" description="Polar residues" evidence="7">
    <location>
        <begin position="267"/>
        <end position="282"/>
    </location>
</feature>
<dbReference type="PANTHER" id="PTHR43166">
    <property type="entry name" value="AMINO ACID IMPORT ATP-BINDING PROTEIN"/>
    <property type="match status" value="1"/>
</dbReference>
<evidence type="ECO:0000256" key="7">
    <source>
        <dbReference type="SAM" id="MobiDB-lite"/>
    </source>
</evidence>
<comment type="caution">
    <text evidence="9">The sequence shown here is derived from an EMBL/GenBank/DDBJ whole genome shotgun (WGS) entry which is preliminary data.</text>
</comment>
<accession>A0ABW9A2D1</accession>
<dbReference type="PANTHER" id="PTHR43166:SF6">
    <property type="entry name" value="PHOSPHONATES IMPORT ATP-BINDING PROTEIN PHNC"/>
    <property type="match status" value="1"/>
</dbReference>
<evidence type="ECO:0000256" key="4">
    <source>
        <dbReference type="ARBA" id="ARBA00022840"/>
    </source>
</evidence>
<keyword evidence="3" id="KW-0547">Nucleotide-binding</keyword>
<keyword evidence="1" id="KW-0813">Transport</keyword>
<dbReference type="Pfam" id="PF00005">
    <property type="entry name" value="ABC_tran"/>
    <property type="match status" value="1"/>
</dbReference>
<name>A0ABW9A2D1_9BURK</name>
<dbReference type="GO" id="GO:0005524">
    <property type="term" value="F:ATP binding"/>
    <property type="evidence" value="ECO:0007669"/>
    <property type="project" value="UniProtKB-KW"/>
</dbReference>
<keyword evidence="10" id="KW-1185">Reference proteome</keyword>
<dbReference type="EMBL" id="JAQQFM010000001">
    <property type="protein sequence ID" value="MFL9923016.1"/>
    <property type="molecule type" value="Genomic_DNA"/>
</dbReference>
<dbReference type="InterPro" id="IPR012693">
    <property type="entry name" value="ABC_transpr_PhnC"/>
</dbReference>
<evidence type="ECO:0000256" key="6">
    <source>
        <dbReference type="ARBA" id="ARBA00023136"/>
    </source>
</evidence>
<dbReference type="RefSeq" id="WP_408154235.1">
    <property type="nucleotide sequence ID" value="NZ_JAQQFM010000001.1"/>
</dbReference>
<keyword evidence="5" id="KW-1278">Translocase</keyword>
<reference evidence="9 10" key="1">
    <citation type="journal article" date="2024" name="Chem. Sci.">
        <title>Discovery of megapolipeptins by genome mining of a Burkholderiales bacteria collection.</title>
        <authorList>
            <person name="Paulo B.S."/>
            <person name="Recchia M.J.J."/>
            <person name="Lee S."/>
            <person name="Fergusson C.H."/>
            <person name="Romanowski S.B."/>
            <person name="Hernandez A."/>
            <person name="Krull N."/>
            <person name="Liu D.Y."/>
            <person name="Cavanagh H."/>
            <person name="Bos A."/>
            <person name="Gray C.A."/>
            <person name="Murphy B.T."/>
            <person name="Linington R.G."/>
            <person name="Eustaquio A.S."/>
        </authorList>
    </citation>
    <scope>NUCLEOTIDE SEQUENCE [LARGE SCALE GENOMIC DNA]</scope>
    <source>
        <strain evidence="9 10">RL21-008-BIB-A</strain>
    </source>
</reference>
<feature type="compositionally biased region" description="Polar residues" evidence="7">
    <location>
        <begin position="249"/>
        <end position="258"/>
    </location>
</feature>
<dbReference type="SUPFAM" id="SSF52540">
    <property type="entry name" value="P-loop containing nucleoside triphosphate hydrolases"/>
    <property type="match status" value="1"/>
</dbReference>
<evidence type="ECO:0000256" key="5">
    <source>
        <dbReference type="ARBA" id="ARBA00022967"/>
    </source>
</evidence>
<dbReference type="Gene3D" id="3.40.50.300">
    <property type="entry name" value="P-loop containing nucleotide triphosphate hydrolases"/>
    <property type="match status" value="1"/>
</dbReference>
<keyword evidence="6" id="KW-0472">Membrane</keyword>
<dbReference type="InterPro" id="IPR017871">
    <property type="entry name" value="ABC_transporter-like_CS"/>
</dbReference>
<proteinExistence type="predicted"/>
<dbReference type="InterPro" id="IPR050086">
    <property type="entry name" value="MetN_ABC_transporter-like"/>
</dbReference>
<organism evidence="9 10">
    <name type="scientific">Herbaspirillum lusitanum</name>
    <dbReference type="NCBI Taxonomy" id="213312"/>
    <lineage>
        <taxon>Bacteria</taxon>
        <taxon>Pseudomonadati</taxon>
        <taxon>Pseudomonadota</taxon>
        <taxon>Betaproteobacteria</taxon>
        <taxon>Burkholderiales</taxon>
        <taxon>Oxalobacteraceae</taxon>
        <taxon>Herbaspirillum</taxon>
    </lineage>
</organism>
<dbReference type="NCBIfam" id="TIGR02315">
    <property type="entry name" value="ABC_phnC"/>
    <property type="match status" value="1"/>
</dbReference>
<evidence type="ECO:0000313" key="9">
    <source>
        <dbReference type="EMBL" id="MFL9923016.1"/>
    </source>
</evidence>
<dbReference type="InterPro" id="IPR027417">
    <property type="entry name" value="P-loop_NTPase"/>
</dbReference>
<protein>
    <submittedName>
        <fullName evidence="9">Phosphonate ABC transporter ATP-binding protein</fullName>
    </submittedName>
</protein>
<dbReference type="CDD" id="cd03256">
    <property type="entry name" value="ABC_PhnC_transporter"/>
    <property type="match status" value="1"/>
</dbReference>
<dbReference type="InterPro" id="IPR003593">
    <property type="entry name" value="AAA+_ATPase"/>
</dbReference>
<feature type="region of interest" description="Disordered" evidence="7">
    <location>
        <begin position="246"/>
        <end position="282"/>
    </location>
</feature>
<evidence type="ECO:0000256" key="2">
    <source>
        <dbReference type="ARBA" id="ARBA00022475"/>
    </source>
</evidence>
<evidence type="ECO:0000313" key="10">
    <source>
        <dbReference type="Proteomes" id="UP001629246"/>
    </source>
</evidence>
<evidence type="ECO:0000259" key="8">
    <source>
        <dbReference type="PROSITE" id="PS50893"/>
    </source>
</evidence>
<keyword evidence="2" id="KW-1003">Cell membrane</keyword>
<dbReference type="SMART" id="SM00382">
    <property type="entry name" value="AAA"/>
    <property type="match status" value="1"/>
</dbReference>
<dbReference type="PROSITE" id="PS50893">
    <property type="entry name" value="ABC_TRANSPORTER_2"/>
    <property type="match status" value="1"/>
</dbReference>